<dbReference type="Proteomes" id="UP000548826">
    <property type="component" value="Unassembled WGS sequence"/>
</dbReference>
<organism evidence="8 30">
    <name type="scientific">Listeria monocytogenes</name>
    <dbReference type="NCBI Taxonomy" id="1639"/>
    <lineage>
        <taxon>Bacteria</taxon>
        <taxon>Bacillati</taxon>
        <taxon>Bacillota</taxon>
        <taxon>Bacilli</taxon>
        <taxon>Bacillales</taxon>
        <taxon>Listeriaceae</taxon>
        <taxon>Listeria</taxon>
    </lineage>
</organism>
<evidence type="ECO:0000313" key="12">
    <source>
        <dbReference type="EMBL" id="EAK9428807.1"/>
    </source>
</evidence>
<dbReference type="EMBL" id="AAKHCT010000004">
    <property type="protein sequence ID" value="ECR7123402.1"/>
    <property type="molecule type" value="Genomic_DNA"/>
</dbReference>
<dbReference type="Proteomes" id="UP000352246">
    <property type="component" value="Unassembled WGS sequence"/>
</dbReference>
<evidence type="ECO:0000313" key="7">
    <source>
        <dbReference type="EMBL" id="EAG9857846.1"/>
    </source>
</evidence>
<dbReference type="Proteomes" id="UP000383365">
    <property type="component" value="Unassembled WGS sequence"/>
</dbReference>
<protein>
    <submittedName>
        <fullName evidence="8">Uncharacterized protein</fullName>
    </submittedName>
</protein>
<evidence type="ECO:0000313" key="17">
    <source>
        <dbReference type="EMBL" id="HAA8489778.1"/>
    </source>
</evidence>
<evidence type="ECO:0000313" key="9">
    <source>
        <dbReference type="EMBL" id="EAH0253044.1"/>
    </source>
</evidence>
<dbReference type="Proteomes" id="UP000529135">
    <property type="component" value="Unassembled WGS sequence"/>
</dbReference>
<evidence type="ECO:0000313" key="36">
    <source>
        <dbReference type="Proteomes" id="UP000841561"/>
    </source>
</evidence>
<keyword evidence="1" id="KW-0812">Transmembrane</keyword>
<evidence type="ECO:0000256" key="1">
    <source>
        <dbReference type="SAM" id="Phobius"/>
    </source>
</evidence>
<sequence>MIKKCHPSYGWHFLFFQTKIGWIFFIRINTIFIFMSFIVHHAYKLHIKTGNAPRNHAKCTPQSEKTAYIQYAPNSRKHKKSPLPQRTFFTTHTKPLHQQQVISAHQ</sequence>
<dbReference type="Proteomes" id="UP000371553">
    <property type="component" value="Unassembled WGS sequence"/>
</dbReference>
<dbReference type="EMBL" id="AABEVI010000012">
    <property type="protein sequence ID" value="EAH0219379.1"/>
    <property type="molecule type" value="Genomic_DNA"/>
</dbReference>
<reference evidence="35 36" key="1">
    <citation type="journal article" date="2018" name="Genome Biol.">
        <title>SKESA: strategic k-mer extension for scrupulous assemblies.</title>
        <authorList>
            <person name="Souvorov A."/>
            <person name="Agarwala R."/>
            <person name="Lipman D.J."/>
        </authorList>
    </citation>
    <scope>NUCLEOTIDE SEQUENCE [LARGE SCALE GENOMIC DNA]</scope>
    <source>
        <strain evidence="18 36">LiDS0115</strain>
        <strain evidence="17">Sam_F526FDD3-C0F7-43DB-B204-E231FEF9C926</strain>
    </source>
</reference>
<accession>A0A418RZY0</accession>
<evidence type="ECO:0000313" key="22">
    <source>
        <dbReference type="Proteomes" id="UP000355989"/>
    </source>
</evidence>
<keyword evidence="1" id="KW-1133">Transmembrane helix</keyword>
<gene>
    <name evidence="4" type="ORF">APD94_12965</name>
    <name evidence="5" type="ORF">ARR48_11700</name>
    <name evidence="3" type="ORF">CD20_10130</name>
    <name evidence="10" type="ORF">D4271_13785</name>
    <name evidence="7" type="ORF">D4C60_12645</name>
    <name evidence="8" type="ORF">D4D89_13720</name>
    <name evidence="9" type="ORF">D4U23_11650</name>
    <name evidence="11" type="ORF">D5M70_12705</name>
    <name evidence="19" type="ORF">DOV25_13895</name>
    <name evidence="2" type="ORF">E0I39_13615</name>
    <name evidence="6" type="ORF">E1V33_12710</name>
    <name evidence="15" type="ORF">F1788_11840</name>
    <name evidence="12" type="ORF">FC284_10670</name>
    <name evidence="14" type="ORF">FJU19_13490</name>
    <name evidence="13" type="ORF">FPL45_12135</name>
    <name evidence="16" type="ORF">G3R95_002226</name>
    <name evidence="17" type="ORF">GHO09_04635</name>
    <name evidence="18" type="ORF">GZK27_00300</name>
</gene>
<evidence type="ECO:0000313" key="2">
    <source>
        <dbReference type="EMBL" id="EAC4483932.1"/>
    </source>
</evidence>
<dbReference type="EMBL" id="AAARIE010000018">
    <property type="protein sequence ID" value="EAE2661028.1"/>
    <property type="molecule type" value="Genomic_DNA"/>
</dbReference>
<evidence type="ECO:0000313" key="26">
    <source>
        <dbReference type="Proteomes" id="UP000421738"/>
    </source>
</evidence>
<feature type="transmembrane region" description="Helical" evidence="1">
    <location>
        <begin position="20"/>
        <end position="39"/>
    </location>
</feature>
<evidence type="ECO:0000313" key="8">
    <source>
        <dbReference type="EMBL" id="EAH0219379.1"/>
    </source>
</evidence>
<dbReference type="AlphaFoldDB" id="A0A418RZY0"/>
<dbReference type="EMBL" id="AAISWI010000012">
    <property type="protein sequence ID" value="ECH7212080.1"/>
    <property type="molecule type" value="Genomic_DNA"/>
</dbReference>
<dbReference type="Proteomes" id="UP000478945">
    <property type="component" value="Unassembled WGS sequence"/>
</dbReference>
<dbReference type="Proteomes" id="UP000368805">
    <property type="component" value="Unassembled WGS sequence"/>
</dbReference>
<evidence type="ECO:0000313" key="20">
    <source>
        <dbReference type="Proteomes" id="UP000269407"/>
    </source>
</evidence>
<evidence type="ECO:0000313" key="19">
    <source>
        <dbReference type="EMBL" id="MCO39539.1"/>
    </source>
</evidence>
<evidence type="ECO:0000313" key="14">
    <source>
        <dbReference type="EMBL" id="ECL0132112.1"/>
    </source>
</evidence>
<evidence type="ECO:0000313" key="3">
    <source>
        <dbReference type="EMBL" id="EAD8146428.1"/>
    </source>
</evidence>
<evidence type="ECO:0000313" key="11">
    <source>
        <dbReference type="EMBL" id="EAH3128170.1"/>
    </source>
</evidence>
<evidence type="ECO:0000313" key="16">
    <source>
        <dbReference type="EMBL" id="EDP8410659.1"/>
    </source>
</evidence>
<evidence type="ECO:0000313" key="28">
    <source>
        <dbReference type="Proteomes" id="UP000478945"/>
    </source>
</evidence>
<dbReference type="EMBL" id="AAAIJX010000012">
    <property type="protein sequence ID" value="EAC4483932.1"/>
    <property type="molecule type" value="Genomic_DNA"/>
</dbReference>
<dbReference type="EMBL" id="AACKFB010000018">
    <property type="protein sequence ID" value="EAK9428807.1"/>
    <property type="molecule type" value="Genomic_DNA"/>
</dbReference>
<evidence type="ECO:0000313" key="30">
    <source>
        <dbReference type="Proteomes" id="UP000517258"/>
    </source>
</evidence>
<dbReference type="Proteomes" id="UP000517258">
    <property type="component" value="Unassembled WGS sequence"/>
</dbReference>
<evidence type="ECO:0000313" key="21">
    <source>
        <dbReference type="Proteomes" id="UP000352246"/>
    </source>
</evidence>
<comment type="caution">
    <text evidence="8">The sequence shown here is derived from an EMBL/GenBank/DDBJ whole genome shotgun (WGS) entry which is preliminary data.</text>
</comment>
<dbReference type="EMBL" id="AAAQOE010000005">
    <property type="protein sequence ID" value="EAE1096875.1"/>
    <property type="molecule type" value="Genomic_DNA"/>
</dbReference>
<dbReference type="EMBL" id="DAAKPP010000001">
    <property type="protein sequence ID" value="HAC3053947.1"/>
    <property type="molecule type" value="Genomic_DNA"/>
</dbReference>
<dbReference type="Proteomes" id="UP000470497">
    <property type="component" value="Unassembled WGS sequence"/>
</dbReference>
<evidence type="ECO:0000313" key="25">
    <source>
        <dbReference type="Proteomes" id="UP000413786"/>
    </source>
</evidence>
<dbReference type="Proteomes" id="UP000413786">
    <property type="component" value="Unassembled WGS sequence"/>
</dbReference>
<dbReference type="Proteomes" id="UP000840567">
    <property type="component" value="Unassembled WGS sequence"/>
</dbReference>
<dbReference type="Proteomes" id="UP000355989">
    <property type="component" value="Unassembled WGS sequence"/>
</dbReference>
<dbReference type="EMBL" id="DAAEQL010000002">
    <property type="protein sequence ID" value="HAA8489778.1"/>
    <property type="molecule type" value="Genomic_DNA"/>
</dbReference>
<evidence type="ECO:0000313" key="15">
    <source>
        <dbReference type="EMBL" id="ECR7123402.1"/>
    </source>
</evidence>
<evidence type="ECO:0000313" key="27">
    <source>
        <dbReference type="Proteomes" id="UP000470497"/>
    </source>
</evidence>
<dbReference type="Proteomes" id="UP000484022">
    <property type="component" value="Unassembled WGS sequence"/>
</dbReference>
<evidence type="ECO:0000313" key="13">
    <source>
        <dbReference type="EMBL" id="ECH7212080.1"/>
    </source>
</evidence>
<name>A0A418RZY0_LISMN</name>
<reference evidence="30 31" key="4">
    <citation type="submission" date="2019-04" db="EMBL/GenBank/DDBJ databases">
        <authorList>
            <person name="Ashton P.M."/>
            <person name="Dallman T."/>
            <person name="Nair S."/>
            <person name="De Pinna E."/>
            <person name="Peters T."/>
            <person name="Grant K."/>
        </authorList>
    </citation>
    <scope>NUCLEOTIDE SEQUENCE [LARGE SCALE GENOMIC DNA]</scope>
    <source>
        <strain evidence="9 34">406731</strain>
        <strain evidence="7 33">429821</strain>
        <strain evidence="10 31">562417</strain>
        <strain evidence="11 32">562428</strain>
        <strain evidence="8 30">563356</strain>
        <strain evidence="2 25">688377</strain>
        <strain evidence="14 28">760311</strain>
        <strain evidence="16 27">883775</strain>
        <strain evidence="6">RL15000161</strain>
    </source>
</reference>
<dbReference type="EMBL" id="AAAPCR010000008">
    <property type="protein sequence ID" value="EAD8146428.1"/>
    <property type="molecule type" value="Genomic_DNA"/>
</dbReference>
<dbReference type="EMBL" id="AABEVT010000006">
    <property type="protein sequence ID" value="EAH0253044.1"/>
    <property type="molecule type" value="Genomic_DNA"/>
</dbReference>
<dbReference type="Proteomes" id="UP000841561">
    <property type="component" value="Unassembled WGS sequence"/>
</dbReference>
<reference evidence="18" key="2">
    <citation type="submission" date="2018-06" db="EMBL/GenBank/DDBJ databases">
        <authorList>
            <consortium name="NCBI Pathogen Detection Project"/>
        </authorList>
    </citation>
    <scope>NUCLEOTIDE SEQUENCE</scope>
    <source>
        <strain evidence="18">LiDS0115</strain>
        <strain evidence="17">Sam_F526FDD3-C0F7-43DB-B204-E231FEF9C926</strain>
    </source>
</reference>
<evidence type="ECO:0000313" key="5">
    <source>
        <dbReference type="EMBL" id="EAE1632457.1"/>
    </source>
</evidence>
<evidence type="ECO:0000313" key="34">
    <source>
        <dbReference type="Proteomes" id="UP000566597"/>
    </source>
</evidence>
<evidence type="ECO:0000313" key="32">
    <source>
        <dbReference type="Proteomes" id="UP000529135"/>
    </source>
</evidence>
<evidence type="ECO:0000313" key="18">
    <source>
        <dbReference type="EMBL" id="HAC3053947.1"/>
    </source>
</evidence>
<dbReference type="Proteomes" id="UP000269407">
    <property type="component" value="Unassembled WGS sequence"/>
</dbReference>
<reference evidence="15 26" key="5">
    <citation type="submission" date="2019-09" db="EMBL/GenBank/DDBJ databases">
        <authorList>
            <consortium name="PulseNet: The National Subtyping Network for Foodborne Disease Surveillance"/>
            <person name="Tarr C.L."/>
            <person name="Trees E."/>
            <person name="Katz L.S."/>
            <person name="Carleton-Romer H.A."/>
            <person name="Stroika S."/>
            <person name="Kucerova Z."/>
            <person name="Roache K.F."/>
            <person name="Sabol A.L."/>
            <person name="Besser J."/>
            <person name="Gerner-Smidt P."/>
        </authorList>
    </citation>
    <scope>NUCLEOTIDE SEQUENCE [LARGE SCALE GENOMIC DNA]</scope>
    <source>
        <strain evidence="15 26">PNUSAL005666</strain>
    </source>
</reference>
<reference evidence="22 23" key="3">
    <citation type="submission" date="2018-06" db="EMBL/GenBank/DDBJ databases">
        <authorList>
            <consortium name="GenomeTrakr: Next Generation Sequencing Network for Food Pathogen Tracability"/>
        </authorList>
    </citation>
    <scope>NUCLEOTIDE SEQUENCE [LARGE SCALE GENOMIC DNA]</scope>
    <source>
        <strain evidence="5 23">FDA00006304</strain>
        <strain evidence="19 20">FDA00013213</strain>
        <strain evidence="12">FDA00014181</strain>
        <strain evidence="13 21">FDA00014472</strain>
        <strain evidence="29">FDA1077646-S145-002</strain>
        <strain evidence="4 22">FLAG-78586</strain>
        <strain evidence="3 24">NYAG13B12507-5</strain>
    </source>
</reference>
<dbReference type="Proteomes" id="UP000525068">
    <property type="component" value="Unassembled WGS sequence"/>
</dbReference>
<dbReference type="EMBL" id="RCRQ01000008">
    <property type="protein sequence ID" value="MCO39539.1"/>
    <property type="molecule type" value="Genomic_DNA"/>
</dbReference>
<dbReference type="EMBL" id="AABGFX010000012">
    <property type="protein sequence ID" value="EAH3128170.1"/>
    <property type="molecule type" value="Genomic_DNA"/>
</dbReference>
<evidence type="ECO:0000313" key="4">
    <source>
        <dbReference type="EMBL" id="EAE1096875.1"/>
    </source>
</evidence>
<dbReference type="EMBL" id="AABEQV010000009">
    <property type="protein sequence ID" value="EAG9857846.1"/>
    <property type="molecule type" value="Genomic_DNA"/>
</dbReference>
<evidence type="ECO:0000313" key="31">
    <source>
        <dbReference type="Proteomes" id="UP000525068"/>
    </source>
</evidence>
<dbReference type="EMBL" id="AAAQVA010000004">
    <property type="protein sequence ID" value="EAE1632457.1"/>
    <property type="molecule type" value="Genomic_DNA"/>
</dbReference>
<evidence type="ECO:0000313" key="24">
    <source>
        <dbReference type="Proteomes" id="UP000371553"/>
    </source>
</evidence>
<evidence type="ECO:0000313" key="6">
    <source>
        <dbReference type="EMBL" id="EAE2661028.1"/>
    </source>
</evidence>
<evidence type="ECO:0000313" key="29">
    <source>
        <dbReference type="Proteomes" id="UP000484022"/>
    </source>
</evidence>
<evidence type="ECO:0000313" key="35">
    <source>
        <dbReference type="Proteomes" id="UP000840567"/>
    </source>
</evidence>
<dbReference type="EMBL" id="AABFMV010000014">
    <property type="protein sequence ID" value="EAH1616485.1"/>
    <property type="molecule type" value="Genomic_DNA"/>
</dbReference>
<keyword evidence="1" id="KW-0472">Membrane</keyword>
<dbReference type="Proteomes" id="UP000566597">
    <property type="component" value="Unassembled WGS sequence"/>
</dbReference>
<dbReference type="EMBL" id="AAJEKY010000012">
    <property type="protein sequence ID" value="ECL0132112.1"/>
    <property type="molecule type" value="Genomic_DNA"/>
</dbReference>
<evidence type="ECO:0000313" key="23">
    <source>
        <dbReference type="Proteomes" id="UP000368805"/>
    </source>
</evidence>
<proteinExistence type="predicted"/>
<evidence type="ECO:0000313" key="10">
    <source>
        <dbReference type="EMBL" id="EAH1616485.1"/>
    </source>
</evidence>
<dbReference type="Proteomes" id="UP000421738">
    <property type="component" value="Unassembled WGS sequence"/>
</dbReference>
<dbReference type="EMBL" id="AANOZB010000007">
    <property type="protein sequence ID" value="EDP8410659.1"/>
    <property type="molecule type" value="Genomic_DNA"/>
</dbReference>
<evidence type="ECO:0000313" key="33">
    <source>
        <dbReference type="Proteomes" id="UP000548826"/>
    </source>
</evidence>